<comment type="caution">
    <text evidence="2">The sequence shown here is derived from an EMBL/GenBank/DDBJ whole genome shotgun (WGS) entry which is preliminary data.</text>
</comment>
<dbReference type="CDD" id="cd01948">
    <property type="entry name" value="EAL"/>
    <property type="match status" value="1"/>
</dbReference>
<dbReference type="RefSeq" id="WP_146947696.1">
    <property type="nucleotide sequence ID" value="NZ_VOQF01000005.1"/>
</dbReference>
<proteinExistence type="predicted"/>
<sequence>MKISNNTFEPLGLSGIHHVFQPLWTLENWSLSGYECFLRSNSTLNPEEIFSEARKNGCLFQLDIYSLKKAIEEYVKFSQVPLFINIFPSTILHEEFPLIINDLLNTHPKAVGRFILELNESIEEEQIWLIPALKEKISWLQDQGISIAIDDVGKGAASLQKMVEFQPSFVKLDRYFSQGLSESRRKQKIVSLLSAYCSEENIALVLEGIETPSDLACAKALKISLGQGYIIGKPTRI</sequence>
<dbReference type="OrthoDB" id="581425at2"/>
<keyword evidence="3" id="KW-1185">Reference proteome</keyword>
<dbReference type="SMART" id="SM00052">
    <property type="entry name" value="EAL"/>
    <property type="match status" value="1"/>
</dbReference>
<organism evidence="2 3">
    <name type="scientific">Metabacillus litoralis</name>
    <dbReference type="NCBI Taxonomy" id="152268"/>
    <lineage>
        <taxon>Bacteria</taxon>
        <taxon>Bacillati</taxon>
        <taxon>Bacillota</taxon>
        <taxon>Bacilli</taxon>
        <taxon>Bacillales</taxon>
        <taxon>Bacillaceae</taxon>
        <taxon>Metabacillus</taxon>
    </lineage>
</organism>
<gene>
    <name evidence="2" type="ORF">FS935_08890</name>
</gene>
<evidence type="ECO:0000259" key="1">
    <source>
        <dbReference type="PROSITE" id="PS50883"/>
    </source>
</evidence>
<protein>
    <submittedName>
        <fullName evidence="2">EAL domain-containing protein</fullName>
    </submittedName>
</protein>
<dbReference type="PANTHER" id="PTHR33121">
    <property type="entry name" value="CYCLIC DI-GMP PHOSPHODIESTERASE PDEF"/>
    <property type="match status" value="1"/>
</dbReference>
<evidence type="ECO:0000313" key="2">
    <source>
        <dbReference type="EMBL" id="TXC91013.1"/>
    </source>
</evidence>
<dbReference type="EMBL" id="VOQF01000005">
    <property type="protein sequence ID" value="TXC91013.1"/>
    <property type="molecule type" value="Genomic_DNA"/>
</dbReference>
<reference evidence="2 3" key="1">
    <citation type="journal article" date="2005" name="Int. J. Syst. Evol. Microbiol.">
        <title>Bacillus litoralis sp. nov., isolated from a tidal flat of the Yellow Sea in Korea.</title>
        <authorList>
            <person name="Yoon J.H."/>
            <person name="Oh T.K."/>
        </authorList>
    </citation>
    <scope>NUCLEOTIDE SEQUENCE [LARGE SCALE GENOMIC DNA]</scope>
    <source>
        <strain evidence="2 3">SW-211</strain>
    </source>
</reference>
<dbReference type="PANTHER" id="PTHR33121:SF76">
    <property type="entry name" value="SIGNALING PROTEIN"/>
    <property type="match status" value="1"/>
</dbReference>
<dbReference type="InterPro" id="IPR050706">
    <property type="entry name" value="Cyclic-di-GMP_PDE-like"/>
</dbReference>
<dbReference type="SUPFAM" id="SSF141868">
    <property type="entry name" value="EAL domain-like"/>
    <property type="match status" value="1"/>
</dbReference>
<accession>A0A5C6W046</accession>
<dbReference type="InterPro" id="IPR001633">
    <property type="entry name" value="EAL_dom"/>
</dbReference>
<dbReference type="Gene3D" id="3.20.20.450">
    <property type="entry name" value="EAL domain"/>
    <property type="match status" value="1"/>
</dbReference>
<evidence type="ECO:0000313" key="3">
    <source>
        <dbReference type="Proteomes" id="UP000321363"/>
    </source>
</evidence>
<dbReference type="Proteomes" id="UP000321363">
    <property type="component" value="Unassembled WGS sequence"/>
</dbReference>
<dbReference type="GO" id="GO:0071111">
    <property type="term" value="F:cyclic-guanylate-specific phosphodiesterase activity"/>
    <property type="evidence" value="ECO:0007669"/>
    <property type="project" value="InterPro"/>
</dbReference>
<dbReference type="InterPro" id="IPR035919">
    <property type="entry name" value="EAL_sf"/>
</dbReference>
<dbReference type="AlphaFoldDB" id="A0A5C6W046"/>
<dbReference type="PROSITE" id="PS50883">
    <property type="entry name" value="EAL"/>
    <property type="match status" value="1"/>
</dbReference>
<feature type="domain" description="EAL" evidence="1">
    <location>
        <begin position="1"/>
        <end position="237"/>
    </location>
</feature>
<dbReference type="Pfam" id="PF00563">
    <property type="entry name" value="EAL"/>
    <property type="match status" value="1"/>
</dbReference>
<name>A0A5C6W046_9BACI</name>